<proteinExistence type="predicted"/>
<comment type="caution">
    <text evidence="1">The sequence shown here is derived from an EMBL/GenBank/DDBJ whole genome shotgun (WGS) entry which is preliminary data.</text>
</comment>
<gene>
    <name evidence="1" type="ORF">X474_22935</name>
</gene>
<dbReference type="Proteomes" id="UP000032233">
    <property type="component" value="Unassembled WGS sequence"/>
</dbReference>
<dbReference type="STRING" id="1429043.X474_22935"/>
<name>A0A0D2JQK0_9BACT</name>
<accession>A0A0D2JQK0</accession>
<evidence type="ECO:0000313" key="1">
    <source>
        <dbReference type="EMBL" id="KIX11780.1"/>
    </source>
</evidence>
<dbReference type="AlphaFoldDB" id="A0A0D2JQK0"/>
<dbReference type="EMBL" id="AZAC01000045">
    <property type="protein sequence ID" value="KIX11780.1"/>
    <property type="molecule type" value="Genomic_DNA"/>
</dbReference>
<dbReference type="InParanoid" id="A0A0D2JQK0"/>
<keyword evidence="2" id="KW-1185">Reference proteome</keyword>
<protein>
    <submittedName>
        <fullName evidence="1">Uncharacterized protein</fullName>
    </submittedName>
</protein>
<dbReference type="RefSeq" id="WP_044351662.1">
    <property type="nucleotide sequence ID" value="NZ_AZAC01000045.1"/>
</dbReference>
<evidence type="ECO:0000313" key="2">
    <source>
        <dbReference type="Proteomes" id="UP000032233"/>
    </source>
</evidence>
<dbReference type="OrthoDB" id="5421502at2"/>
<organism evidence="1 2">
    <name type="scientific">Dethiosulfatarculus sandiegensis</name>
    <dbReference type="NCBI Taxonomy" id="1429043"/>
    <lineage>
        <taxon>Bacteria</taxon>
        <taxon>Pseudomonadati</taxon>
        <taxon>Thermodesulfobacteriota</taxon>
        <taxon>Desulfarculia</taxon>
        <taxon>Desulfarculales</taxon>
        <taxon>Desulfarculaceae</taxon>
        <taxon>Dethiosulfatarculus</taxon>
    </lineage>
</organism>
<reference evidence="1 2" key="1">
    <citation type="submission" date="2013-11" db="EMBL/GenBank/DDBJ databases">
        <title>Metagenomic analysis of a methanogenic consortium involved in long chain n-alkane degradation.</title>
        <authorList>
            <person name="Davidova I.A."/>
            <person name="Callaghan A.V."/>
            <person name="Wawrik B."/>
            <person name="Pruitt S."/>
            <person name="Marks C."/>
            <person name="Duncan K.E."/>
            <person name="Suflita J.M."/>
        </authorList>
    </citation>
    <scope>NUCLEOTIDE SEQUENCE [LARGE SCALE GENOMIC DNA]</scope>
    <source>
        <strain evidence="1 2">SPR</strain>
    </source>
</reference>
<sequence>MESQNKKEGYLWIITQSEENAEDSFVGLEDEQGEQFIPATESKEEALILMGRLPRDQGGKLQVEAIHQTRLLDEAGRSGFNVFKVDQDGRLLGRVSTEKLN</sequence>